<dbReference type="AlphaFoldDB" id="A0A0F9GIU0"/>
<dbReference type="EMBL" id="LAZR01026239">
    <property type="protein sequence ID" value="KKL69345.1"/>
    <property type="molecule type" value="Genomic_DNA"/>
</dbReference>
<feature type="non-terminal residue" evidence="1">
    <location>
        <position position="134"/>
    </location>
</feature>
<evidence type="ECO:0008006" key="2">
    <source>
        <dbReference type="Google" id="ProtNLM"/>
    </source>
</evidence>
<evidence type="ECO:0000313" key="1">
    <source>
        <dbReference type="EMBL" id="KKL69345.1"/>
    </source>
</evidence>
<reference evidence="1" key="1">
    <citation type="journal article" date="2015" name="Nature">
        <title>Complex archaea that bridge the gap between prokaryotes and eukaryotes.</title>
        <authorList>
            <person name="Spang A."/>
            <person name="Saw J.H."/>
            <person name="Jorgensen S.L."/>
            <person name="Zaremba-Niedzwiedzka K."/>
            <person name="Martijn J."/>
            <person name="Lind A.E."/>
            <person name="van Eijk R."/>
            <person name="Schleper C."/>
            <person name="Guy L."/>
            <person name="Ettema T.J."/>
        </authorList>
    </citation>
    <scope>NUCLEOTIDE SEQUENCE</scope>
</reference>
<comment type="caution">
    <text evidence="1">The sequence shown here is derived from an EMBL/GenBank/DDBJ whole genome shotgun (WGS) entry which is preliminary data.</text>
</comment>
<proteinExistence type="predicted"/>
<protein>
    <recommendedName>
        <fullName evidence="2">Glycosyltransferase subfamily 4-like N-terminal domain-containing protein</fullName>
    </recommendedName>
</protein>
<organism evidence="1">
    <name type="scientific">marine sediment metagenome</name>
    <dbReference type="NCBI Taxonomy" id="412755"/>
    <lineage>
        <taxon>unclassified sequences</taxon>
        <taxon>metagenomes</taxon>
        <taxon>ecological metagenomes</taxon>
    </lineage>
</organism>
<gene>
    <name evidence="1" type="ORF">LCGC14_2115910</name>
</gene>
<name>A0A0F9GIU0_9ZZZZ</name>
<accession>A0A0F9GIU0</accession>
<sequence length="134" mass="14592">MRVLLVTSPRERCGIHEYGSMLTEAMRETHPDVELRAVGPDAGTAIDLVDSLAGTDAAFDLVHVNHQAALHSSWMVNHIVEIRGGFCPVVVTHHDTFESVQILIDRGYSFFIGVADHVVVHEPIEGLAAGGPWT</sequence>